<sequence>MTKTAAIVGGGVIGGGWAARFMLNGWDVKIFDPDPQSQRKIDAVLENARCALPGLTDIALPEEGSITHCDTIAKAVSGGELIVEAVPERLDVKHKVYAEIEAANTTGIIASSTSGIMPSDLQSELKNPERLIVAHPFNPVYLLPLVELVAGKQTDEAHIEKAKEIYSSIGMHPLHCRVEIEGFLSDRLQEALWREALWLLKDGVATAEELDAAIAYGPGLRWAQMGTMQTFHLAGGEGGMRAMLAMFGPCLKWPWTKLMDVPELTDDFVEMVGDQCDTQSGALTPRDLERVRDTNLVGIIRSLRGGDWGAGATAKSHDAQLAKLNGLNVKAADLDEHQQIVTSKRTVPLDWVDYNGHMNEARYLQAFGDATDKFMEMIGCDSDYIATGGSYFTAETHIRHIDEVRAGARIDVKTQVLLGEGKKMHLWHEMYEGTRLLATAEHMLIHVSLETRRPSNPSGAIETALTRIAQGHAALPRPEAAGASVGVRA</sequence>
<dbReference type="SUPFAM" id="SSF54637">
    <property type="entry name" value="Thioesterase/thiol ester dehydrase-isomerase"/>
    <property type="match status" value="1"/>
</dbReference>
<dbReference type="Gene3D" id="3.40.50.720">
    <property type="entry name" value="NAD(P)-binding Rossmann-like Domain"/>
    <property type="match status" value="1"/>
</dbReference>
<evidence type="ECO:0000313" key="10">
    <source>
        <dbReference type="EMBL" id="OJI95638.1"/>
    </source>
</evidence>
<evidence type="ECO:0000259" key="8">
    <source>
        <dbReference type="Pfam" id="PF00725"/>
    </source>
</evidence>
<dbReference type="GO" id="GO:0009437">
    <property type="term" value="P:carnitine metabolic process"/>
    <property type="evidence" value="ECO:0007669"/>
    <property type="project" value="UniProtKB-UniRule"/>
</dbReference>
<keyword evidence="4 7" id="KW-0963">Cytoplasm</keyword>
<dbReference type="EMBL" id="MLCB01000010">
    <property type="protein sequence ID" value="OJI95638.1"/>
    <property type="molecule type" value="Genomic_DNA"/>
</dbReference>
<evidence type="ECO:0000256" key="6">
    <source>
        <dbReference type="ARBA" id="ARBA00023027"/>
    </source>
</evidence>
<feature type="domain" description="3-hydroxyacyl-CoA dehydrogenase NAD binding" evidence="9">
    <location>
        <begin position="5"/>
        <end position="177"/>
    </location>
</feature>
<dbReference type="InterPro" id="IPR006176">
    <property type="entry name" value="3-OHacyl-CoA_DH_NAD-bd"/>
</dbReference>
<dbReference type="Gene3D" id="3.10.129.10">
    <property type="entry name" value="Hotdog Thioesterase"/>
    <property type="match status" value="1"/>
</dbReference>
<evidence type="ECO:0000259" key="9">
    <source>
        <dbReference type="Pfam" id="PF02737"/>
    </source>
</evidence>
<proteinExistence type="inferred from homology"/>
<dbReference type="InterPro" id="IPR026578">
    <property type="entry name" value="L-carnitine_dehydrogenase"/>
</dbReference>
<dbReference type="OrthoDB" id="9803287at2"/>
<dbReference type="Gene3D" id="1.10.1040.10">
    <property type="entry name" value="N-(1-d-carboxylethyl)-l-norvaline Dehydrogenase, domain 2"/>
    <property type="match status" value="1"/>
</dbReference>
<dbReference type="SUPFAM" id="SSF48179">
    <property type="entry name" value="6-phosphogluconate dehydrogenase C-terminal domain-like"/>
    <property type="match status" value="1"/>
</dbReference>
<dbReference type="RefSeq" id="WP_072628855.1">
    <property type="nucleotide sequence ID" value="NZ_MLCB01000010.1"/>
</dbReference>
<evidence type="ECO:0000256" key="2">
    <source>
        <dbReference type="ARBA" id="ARBA00004855"/>
    </source>
</evidence>
<dbReference type="STRING" id="696762.PFRI_01510"/>
<dbReference type="InterPro" id="IPR008927">
    <property type="entry name" value="6-PGluconate_DH-like_C_sf"/>
</dbReference>
<dbReference type="Pfam" id="PF00725">
    <property type="entry name" value="3HCDH"/>
    <property type="match status" value="1"/>
</dbReference>
<comment type="catalytic activity">
    <reaction evidence="7">
        <text>carnitine + NAD(+) = 3-dehydrocarnitine + NADH + H(+)</text>
        <dbReference type="Rhea" id="RHEA:19265"/>
        <dbReference type="ChEBI" id="CHEBI:15378"/>
        <dbReference type="ChEBI" id="CHEBI:17126"/>
        <dbReference type="ChEBI" id="CHEBI:57540"/>
        <dbReference type="ChEBI" id="CHEBI:57885"/>
        <dbReference type="ChEBI" id="CHEBI:57945"/>
        <dbReference type="EC" id="1.1.1.108"/>
    </reaction>
</comment>
<dbReference type="NCBIfam" id="NF005716">
    <property type="entry name" value="PRK07531.1"/>
    <property type="match status" value="1"/>
</dbReference>
<dbReference type="PANTHER" id="PTHR48075:SF5">
    <property type="entry name" value="3-HYDROXYBUTYRYL-COA DEHYDROGENASE"/>
    <property type="match status" value="1"/>
</dbReference>
<feature type="binding site" evidence="7">
    <location>
        <begin position="9"/>
        <end position="14"/>
    </location>
    <ligand>
        <name>NAD(+)</name>
        <dbReference type="ChEBI" id="CHEBI:57540"/>
    </ligand>
</feature>
<dbReference type="SUPFAM" id="SSF51735">
    <property type="entry name" value="NAD(P)-binding Rossmann-fold domains"/>
    <property type="match status" value="1"/>
</dbReference>
<comment type="function">
    <text evidence="7">Catalyzes the NAD(+)-dependent oxidation of L-carnitine to 3-dehydrocarnitine.</text>
</comment>
<reference evidence="10 11" key="1">
    <citation type="submission" date="2016-10" db="EMBL/GenBank/DDBJ databases">
        <title>Genome sequence of Planktotalea frisia SH6-1.</title>
        <authorList>
            <person name="Poehlein A."/>
            <person name="Bakenhus I."/>
            <person name="Voget S."/>
            <person name="Brinkhoff T."/>
            <person name="Simon M."/>
        </authorList>
    </citation>
    <scope>NUCLEOTIDE SEQUENCE [LARGE SCALE GENOMIC DNA]</scope>
    <source>
        <strain evidence="10 11">SH6-1</strain>
    </source>
</reference>
<dbReference type="GO" id="GO:0006631">
    <property type="term" value="P:fatty acid metabolic process"/>
    <property type="evidence" value="ECO:0007669"/>
    <property type="project" value="InterPro"/>
</dbReference>
<comment type="similarity">
    <text evidence="7">Belongs to the 3-hydroxyacyl-CoA dehydrogenase family. L-carnitine dehydrogenase subfamily.</text>
</comment>
<evidence type="ECO:0000256" key="5">
    <source>
        <dbReference type="ARBA" id="ARBA00023002"/>
    </source>
</evidence>
<dbReference type="AlphaFoldDB" id="A0A1L9P2A7"/>
<feature type="domain" description="3-hydroxyacyl-CoA dehydrogenase C-terminal" evidence="8">
    <location>
        <begin position="182"/>
        <end position="248"/>
    </location>
</feature>
<dbReference type="InterPro" id="IPR006108">
    <property type="entry name" value="3HC_DH_C"/>
</dbReference>
<comment type="subunit">
    <text evidence="3 7">Homodimer.</text>
</comment>
<dbReference type="InterPro" id="IPR029069">
    <property type="entry name" value="HotDog_dom_sf"/>
</dbReference>
<evidence type="ECO:0000256" key="1">
    <source>
        <dbReference type="ARBA" id="ARBA00004496"/>
    </source>
</evidence>
<dbReference type="EC" id="1.1.1.108" evidence="7"/>
<dbReference type="InterPro" id="IPR036291">
    <property type="entry name" value="NAD(P)-bd_dom_sf"/>
</dbReference>
<evidence type="ECO:0000256" key="4">
    <source>
        <dbReference type="ARBA" id="ARBA00022490"/>
    </source>
</evidence>
<comment type="caution">
    <text evidence="10">The sequence shown here is derived from an EMBL/GenBank/DDBJ whole genome shotgun (WGS) entry which is preliminary data.</text>
</comment>
<dbReference type="GO" id="GO:0070403">
    <property type="term" value="F:NAD+ binding"/>
    <property type="evidence" value="ECO:0007669"/>
    <property type="project" value="InterPro"/>
</dbReference>
<evidence type="ECO:0000313" key="11">
    <source>
        <dbReference type="Proteomes" id="UP000184514"/>
    </source>
</evidence>
<keyword evidence="5 7" id="KW-0560">Oxidoreductase</keyword>
<gene>
    <name evidence="10" type="primary">lcdH_1</name>
    <name evidence="10" type="ORF">PFRI_01510</name>
</gene>
<keyword evidence="11" id="KW-1185">Reference proteome</keyword>
<comment type="pathway">
    <text evidence="2 7">Amine and polyamine metabolism; carnitine metabolism.</text>
</comment>
<protein>
    <recommendedName>
        <fullName evidence="7">L-carnitine dehydrogenase</fullName>
        <shortName evidence="7">CDH</shortName>
        <shortName evidence="7">L-CDH</shortName>
        <ecNumber evidence="7">1.1.1.108</ecNumber>
    </recommendedName>
</protein>
<evidence type="ECO:0000256" key="3">
    <source>
        <dbReference type="ARBA" id="ARBA00011738"/>
    </source>
</evidence>
<dbReference type="GO" id="GO:0005737">
    <property type="term" value="C:cytoplasm"/>
    <property type="evidence" value="ECO:0007669"/>
    <property type="project" value="UniProtKB-SubCell"/>
</dbReference>
<dbReference type="HAMAP" id="MF_02129">
    <property type="entry name" value="L_carnitine_dehydrog"/>
    <property type="match status" value="1"/>
</dbReference>
<organism evidence="10 11">
    <name type="scientific">Planktotalea frisia</name>
    <dbReference type="NCBI Taxonomy" id="696762"/>
    <lineage>
        <taxon>Bacteria</taxon>
        <taxon>Pseudomonadati</taxon>
        <taxon>Pseudomonadota</taxon>
        <taxon>Alphaproteobacteria</taxon>
        <taxon>Rhodobacterales</taxon>
        <taxon>Paracoccaceae</taxon>
        <taxon>Planktotalea</taxon>
    </lineage>
</organism>
<dbReference type="Proteomes" id="UP000184514">
    <property type="component" value="Unassembled WGS sequence"/>
</dbReference>
<dbReference type="Pfam" id="PF13279">
    <property type="entry name" value="4HBT_2"/>
    <property type="match status" value="1"/>
</dbReference>
<comment type="subcellular location">
    <subcellularLocation>
        <location evidence="1 7">Cytoplasm</location>
    </subcellularLocation>
</comment>
<dbReference type="InterPro" id="IPR013328">
    <property type="entry name" value="6PGD_dom2"/>
</dbReference>
<dbReference type="PANTHER" id="PTHR48075">
    <property type="entry name" value="3-HYDROXYACYL-COA DEHYDROGENASE FAMILY PROTEIN"/>
    <property type="match status" value="1"/>
</dbReference>
<dbReference type="Pfam" id="PF02737">
    <property type="entry name" value="3HCDH_N"/>
    <property type="match status" value="1"/>
</dbReference>
<name>A0A1L9P2A7_9RHOB</name>
<accession>A0A1L9P2A7</accession>
<dbReference type="GO" id="GO:0047728">
    <property type="term" value="F:carnitine 3-dehydrogenase activity"/>
    <property type="evidence" value="ECO:0007669"/>
    <property type="project" value="UniProtKB-UniRule"/>
</dbReference>
<dbReference type="UniPathway" id="UPA00117"/>
<dbReference type="CDD" id="cd00586">
    <property type="entry name" value="4HBT"/>
    <property type="match status" value="1"/>
</dbReference>
<evidence type="ECO:0000256" key="7">
    <source>
        <dbReference type="HAMAP-Rule" id="MF_02129"/>
    </source>
</evidence>
<keyword evidence="6 7" id="KW-0520">NAD</keyword>